<comment type="similarity">
    <text evidence="2">Belongs to the 7B2 family.</text>
</comment>
<keyword evidence="4" id="KW-0813">Transport</keyword>
<dbReference type="GO" id="GO:0034719">
    <property type="term" value="C:SMN-Sm protein complex"/>
    <property type="evidence" value="ECO:0007669"/>
    <property type="project" value="InterPro"/>
</dbReference>
<dbReference type="Gene3D" id="2.30.30.100">
    <property type="match status" value="1"/>
</dbReference>
<dbReference type="PANTHER" id="PTHR12738">
    <property type="entry name" value="NEUROENDOCRINE PROTEIN 7B2"/>
    <property type="match status" value="1"/>
</dbReference>
<comment type="subcellular location">
    <subcellularLocation>
        <location evidence="1">Secreted</location>
    </subcellularLocation>
</comment>
<evidence type="ECO:0000313" key="10">
    <source>
        <dbReference type="EMBL" id="RNA28545.1"/>
    </source>
</evidence>
<dbReference type="GO" id="GO:0005576">
    <property type="term" value="C:extracellular region"/>
    <property type="evidence" value="ECO:0007669"/>
    <property type="project" value="UniProtKB-SubCell"/>
</dbReference>
<dbReference type="GO" id="GO:0030141">
    <property type="term" value="C:secretory granule"/>
    <property type="evidence" value="ECO:0007669"/>
    <property type="project" value="InterPro"/>
</dbReference>
<organism evidence="10 11">
    <name type="scientific">Brachionus plicatilis</name>
    <name type="common">Marine rotifer</name>
    <name type="synonym">Brachionus muelleri</name>
    <dbReference type="NCBI Taxonomy" id="10195"/>
    <lineage>
        <taxon>Eukaryota</taxon>
        <taxon>Metazoa</taxon>
        <taxon>Spiralia</taxon>
        <taxon>Gnathifera</taxon>
        <taxon>Rotifera</taxon>
        <taxon>Eurotatoria</taxon>
        <taxon>Monogononta</taxon>
        <taxon>Pseudotrocha</taxon>
        <taxon>Ploima</taxon>
        <taxon>Brachionidae</taxon>
        <taxon>Brachionus</taxon>
    </lineage>
</organism>
<feature type="compositionally biased region" description="Basic and acidic residues" evidence="9">
    <location>
        <begin position="233"/>
        <end position="251"/>
    </location>
</feature>
<name>A0A3M7RYX8_BRAPC</name>
<dbReference type="InterPro" id="IPR007945">
    <property type="entry name" value="Secretogranin_V"/>
</dbReference>
<dbReference type="InterPro" id="IPR020338">
    <property type="entry name" value="SMN_gemin7"/>
</dbReference>
<evidence type="ECO:0000256" key="1">
    <source>
        <dbReference type="ARBA" id="ARBA00004613"/>
    </source>
</evidence>
<protein>
    <recommendedName>
        <fullName evidence="3">Neuroendocrine protein 7B2</fullName>
    </recommendedName>
</protein>
<comment type="caution">
    <text evidence="10">The sequence shown here is derived from an EMBL/GenBank/DDBJ whole genome shotgun (WGS) entry which is preliminary data.</text>
</comment>
<dbReference type="STRING" id="10195.A0A3M7RYX8"/>
<dbReference type="EMBL" id="REGN01002370">
    <property type="protein sequence ID" value="RNA28545.1"/>
    <property type="molecule type" value="Genomic_DNA"/>
</dbReference>
<dbReference type="Proteomes" id="UP000276133">
    <property type="component" value="Unassembled WGS sequence"/>
</dbReference>
<evidence type="ECO:0000256" key="2">
    <source>
        <dbReference type="ARBA" id="ARBA00006348"/>
    </source>
</evidence>
<evidence type="ECO:0000256" key="6">
    <source>
        <dbReference type="ARBA" id="ARBA00022729"/>
    </source>
</evidence>
<proteinExistence type="inferred from homology"/>
<reference evidence="10 11" key="1">
    <citation type="journal article" date="2018" name="Sci. Rep.">
        <title>Genomic signatures of local adaptation to the degree of environmental predictability in rotifers.</title>
        <authorList>
            <person name="Franch-Gras L."/>
            <person name="Hahn C."/>
            <person name="Garcia-Roger E.M."/>
            <person name="Carmona M.J."/>
            <person name="Serra M."/>
            <person name="Gomez A."/>
        </authorList>
    </citation>
    <scope>NUCLEOTIDE SEQUENCE [LARGE SCALE GENOMIC DNA]</scope>
    <source>
        <strain evidence="10">HYR1</strain>
    </source>
</reference>
<evidence type="ECO:0000256" key="3">
    <source>
        <dbReference type="ARBA" id="ARBA00019589"/>
    </source>
</evidence>
<evidence type="ECO:0000256" key="9">
    <source>
        <dbReference type="SAM" id="MobiDB-lite"/>
    </source>
</evidence>
<dbReference type="GO" id="GO:0030234">
    <property type="term" value="F:enzyme regulator activity"/>
    <property type="evidence" value="ECO:0007669"/>
    <property type="project" value="TreeGrafter"/>
</dbReference>
<feature type="region of interest" description="Disordered" evidence="9">
    <location>
        <begin position="199"/>
        <end position="255"/>
    </location>
</feature>
<sequence>MKSNQENNFEIKKYLLNFMMKLIKKPVQIKTFHGGNISDTIRSVDYDLNNIHISKMLTPIGIQPEALIMANDGVFIKYSIDKINKKKKKKITFSSTYINNLELEQPEMKISIFFIYILIKALFKVDAYKVLYDDVDLADEEDRSQNKYSMFKRDLGSLLYPAEILKNSRLIDGQYADDRSPFQTAYDEYSLGKILDSASYEDPKEPREEETESHSSLIAGHQYVSGGAGEGKQYLRPDGEIDNRDEVKSDEDLPAYCDPPNPCPIGYLGEDCDPRPFAEFTAEFSKNYQEQQNCMCDEDHNECSKTVKPKSADKINKLLENIRNLEISDNKGFSPVVAKKSPRLKRSKKARSISNDTNLKNTRLLDKELKVENFRKLSVSVSQ</sequence>
<keyword evidence="11" id="KW-1185">Reference proteome</keyword>
<dbReference type="PANTHER" id="PTHR12738:SF0">
    <property type="entry name" value="NEUROENDOCRINE PROTEIN 7B2"/>
    <property type="match status" value="1"/>
</dbReference>
<dbReference type="Pfam" id="PF11095">
    <property type="entry name" value="Gemin7"/>
    <property type="match status" value="1"/>
</dbReference>
<evidence type="ECO:0000256" key="5">
    <source>
        <dbReference type="ARBA" id="ARBA00022525"/>
    </source>
</evidence>
<keyword evidence="6" id="KW-0732">Signal</keyword>
<keyword evidence="8" id="KW-0143">Chaperone</keyword>
<dbReference type="AlphaFoldDB" id="A0A3M7RYX8"/>
<evidence type="ECO:0000313" key="11">
    <source>
        <dbReference type="Proteomes" id="UP000276133"/>
    </source>
</evidence>
<keyword evidence="5" id="KW-0964">Secreted</keyword>
<evidence type="ECO:0000256" key="8">
    <source>
        <dbReference type="ARBA" id="ARBA00023186"/>
    </source>
</evidence>
<dbReference type="GO" id="GO:0046883">
    <property type="term" value="P:regulation of hormone secretion"/>
    <property type="evidence" value="ECO:0007669"/>
    <property type="project" value="TreeGrafter"/>
</dbReference>
<gene>
    <name evidence="10" type="ORF">BpHYR1_019927</name>
</gene>
<dbReference type="OrthoDB" id="9922675at2759"/>
<evidence type="ECO:0000256" key="7">
    <source>
        <dbReference type="ARBA" id="ARBA00023157"/>
    </source>
</evidence>
<dbReference type="Pfam" id="PF05281">
    <property type="entry name" value="Secretogranin_V"/>
    <property type="match status" value="1"/>
</dbReference>
<keyword evidence="7" id="KW-1015">Disulfide bond</keyword>
<dbReference type="GO" id="GO:0007218">
    <property type="term" value="P:neuropeptide signaling pathway"/>
    <property type="evidence" value="ECO:0007669"/>
    <property type="project" value="InterPro"/>
</dbReference>
<evidence type="ECO:0000256" key="4">
    <source>
        <dbReference type="ARBA" id="ARBA00022448"/>
    </source>
</evidence>
<accession>A0A3M7RYX8</accession>